<name>A0AAV4UCB8_CAEEX</name>
<sequence length="81" mass="9530">MYCLNICNINSSIYCFPIYFKKEVEIYFNKLIDLERSTGKCFQNIKKTPFYNVRFFDEPVTRPSVSKESITELDVNLIGSI</sequence>
<protein>
    <submittedName>
        <fullName evidence="1">Uncharacterized protein</fullName>
    </submittedName>
</protein>
<evidence type="ECO:0000313" key="1">
    <source>
        <dbReference type="EMBL" id="GIY55419.1"/>
    </source>
</evidence>
<dbReference type="AlphaFoldDB" id="A0AAV4UCB8"/>
<accession>A0AAV4UCB8</accession>
<proteinExistence type="predicted"/>
<dbReference type="EMBL" id="BPLR01012638">
    <property type="protein sequence ID" value="GIY55419.1"/>
    <property type="molecule type" value="Genomic_DNA"/>
</dbReference>
<comment type="caution">
    <text evidence="1">The sequence shown here is derived from an EMBL/GenBank/DDBJ whole genome shotgun (WGS) entry which is preliminary data.</text>
</comment>
<organism evidence="1 2">
    <name type="scientific">Caerostris extrusa</name>
    <name type="common">Bark spider</name>
    <name type="synonym">Caerostris bankana</name>
    <dbReference type="NCBI Taxonomy" id="172846"/>
    <lineage>
        <taxon>Eukaryota</taxon>
        <taxon>Metazoa</taxon>
        <taxon>Ecdysozoa</taxon>
        <taxon>Arthropoda</taxon>
        <taxon>Chelicerata</taxon>
        <taxon>Arachnida</taxon>
        <taxon>Araneae</taxon>
        <taxon>Araneomorphae</taxon>
        <taxon>Entelegynae</taxon>
        <taxon>Araneoidea</taxon>
        <taxon>Araneidae</taxon>
        <taxon>Caerostris</taxon>
    </lineage>
</organism>
<dbReference type="Proteomes" id="UP001054945">
    <property type="component" value="Unassembled WGS sequence"/>
</dbReference>
<keyword evidence="2" id="KW-1185">Reference proteome</keyword>
<reference evidence="1 2" key="1">
    <citation type="submission" date="2021-06" db="EMBL/GenBank/DDBJ databases">
        <title>Caerostris extrusa draft genome.</title>
        <authorList>
            <person name="Kono N."/>
            <person name="Arakawa K."/>
        </authorList>
    </citation>
    <scope>NUCLEOTIDE SEQUENCE [LARGE SCALE GENOMIC DNA]</scope>
</reference>
<evidence type="ECO:0000313" key="2">
    <source>
        <dbReference type="Proteomes" id="UP001054945"/>
    </source>
</evidence>
<gene>
    <name evidence="1" type="ORF">CEXT_376081</name>
</gene>